<feature type="domain" description="RNA polymerase sigma-70 region 2" evidence="8">
    <location>
        <begin position="40"/>
        <end position="103"/>
    </location>
</feature>
<protein>
    <recommendedName>
        <fullName evidence="6">RNA polymerase sigma factor</fullName>
    </recommendedName>
</protein>
<keyword evidence="5 6" id="KW-0804">Transcription</keyword>
<dbReference type="InterPro" id="IPR013249">
    <property type="entry name" value="RNA_pol_sigma70_r4_t2"/>
</dbReference>
<evidence type="ECO:0000256" key="3">
    <source>
        <dbReference type="ARBA" id="ARBA00023082"/>
    </source>
</evidence>
<dbReference type="AlphaFoldDB" id="A0A1M7ZQY7"/>
<evidence type="ECO:0000256" key="2">
    <source>
        <dbReference type="ARBA" id="ARBA00023015"/>
    </source>
</evidence>
<proteinExistence type="inferred from homology"/>
<evidence type="ECO:0000256" key="6">
    <source>
        <dbReference type="RuleBase" id="RU000716"/>
    </source>
</evidence>
<dbReference type="OrthoDB" id="9803470at2"/>
<dbReference type="InterPro" id="IPR036388">
    <property type="entry name" value="WH-like_DNA-bd_sf"/>
</dbReference>
<dbReference type="GO" id="GO:0003677">
    <property type="term" value="F:DNA binding"/>
    <property type="evidence" value="ECO:0007669"/>
    <property type="project" value="UniProtKB-KW"/>
</dbReference>
<dbReference type="InterPro" id="IPR014284">
    <property type="entry name" value="RNA_pol_sigma-70_dom"/>
</dbReference>
<dbReference type="Pfam" id="PF04542">
    <property type="entry name" value="Sigma70_r2"/>
    <property type="match status" value="1"/>
</dbReference>
<accession>A0A1M7ZQY7</accession>
<sequence length="207" mass="22327">MSAPQRADAAPPEAFDPTIPKKKPPSDGPGPKLKEALIAELPSLRAFAISLCGDPDRADDLVQETIMKAWAAFASFTEGTSLRAWLFTILRNTFFSHRRKHRREVQDVDGIAASHLVAQPGQLPHLDLADFRTALERLPPDQREALILIGASGFSYEEAAEICGCAVGTVKSRVSRARDRLSEMLGIESADDFGAGPLPSSAPGEPL</sequence>
<dbReference type="NCBIfam" id="TIGR02937">
    <property type="entry name" value="sigma70-ECF"/>
    <property type="match status" value="1"/>
</dbReference>
<organism evidence="10 11">
    <name type="scientific">Pseudoxanthobacter soli DSM 19599</name>
    <dbReference type="NCBI Taxonomy" id="1123029"/>
    <lineage>
        <taxon>Bacteria</taxon>
        <taxon>Pseudomonadati</taxon>
        <taxon>Pseudomonadota</taxon>
        <taxon>Alphaproteobacteria</taxon>
        <taxon>Hyphomicrobiales</taxon>
        <taxon>Segnochrobactraceae</taxon>
        <taxon>Pseudoxanthobacter</taxon>
    </lineage>
</organism>
<dbReference type="PROSITE" id="PS01063">
    <property type="entry name" value="SIGMA70_ECF"/>
    <property type="match status" value="1"/>
</dbReference>
<dbReference type="InterPro" id="IPR013325">
    <property type="entry name" value="RNA_pol_sigma_r2"/>
</dbReference>
<keyword evidence="3 6" id="KW-0731">Sigma factor</keyword>
<dbReference type="NCBIfam" id="NF009199">
    <property type="entry name" value="PRK12547.1"/>
    <property type="match status" value="1"/>
</dbReference>
<name>A0A1M7ZQY7_9HYPH</name>
<dbReference type="PANTHER" id="PTHR43133:SF25">
    <property type="entry name" value="RNA POLYMERASE SIGMA FACTOR RFAY-RELATED"/>
    <property type="match status" value="1"/>
</dbReference>
<evidence type="ECO:0000313" key="11">
    <source>
        <dbReference type="Proteomes" id="UP000186406"/>
    </source>
</evidence>
<feature type="domain" description="RNA polymerase sigma factor 70 region 4 type 2" evidence="9">
    <location>
        <begin position="130"/>
        <end position="181"/>
    </location>
</feature>
<dbReference type="Gene3D" id="1.10.10.10">
    <property type="entry name" value="Winged helix-like DNA-binding domain superfamily/Winged helix DNA-binding domain"/>
    <property type="match status" value="1"/>
</dbReference>
<dbReference type="Proteomes" id="UP000186406">
    <property type="component" value="Unassembled WGS sequence"/>
</dbReference>
<comment type="similarity">
    <text evidence="1 6">Belongs to the sigma-70 factor family. ECF subfamily.</text>
</comment>
<dbReference type="EMBL" id="FRXO01000012">
    <property type="protein sequence ID" value="SHO67287.1"/>
    <property type="molecule type" value="Genomic_DNA"/>
</dbReference>
<dbReference type="Pfam" id="PF08281">
    <property type="entry name" value="Sigma70_r4_2"/>
    <property type="match status" value="1"/>
</dbReference>
<evidence type="ECO:0000256" key="4">
    <source>
        <dbReference type="ARBA" id="ARBA00023125"/>
    </source>
</evidence>
<feature type="region of interest" description="Disordered" evidence="7">
    <location>
        <begin position="1"/>
        <end position="33"/>
    </location>
</feature>
<evidence type="ECO:0000256" key="5">
    <source>
        <dbReference type="ARBA" id="ARBA00023163"/>
    </source>
</evidence>
<keyword evidence="2 6" id="KW-0805">Transcription regulation</keyword>
<keyword evidence="4 6" id="KW-0238">DNA-binding</keyword>
<dbReference type="InterPro" id="IPR039425">
    <property type="entry name" value="RNA_pol_sigma-70-like"/>
</dbReference>
<dbReference type="CDD" id="cd06171">
    <property type="entry name" value="Sigma70_r4"/>
    <property type="match status" value="1"/>
</dbReference>
<dbReference type="GO" id="GO:0016987">
    <property type="term" value="F:sigma factor activity"/>
    <property type="evidence" value="ECO:0007669"/>
    <property type="project" value="UniProtKB-KW"/>
</dbReference>
<evidence type="ECO:0000256" key="7">
    <source>
        <dbReference type="SAM" id="MobiDB-lite"/>
    </source>
</evidence>
<keyword evidence="11" id="KW-1185">Reference proteome</keyword>
<evidence type="ECO:0000259" key="9">
    <source>
        <dbReference type="Pfam" id="PF08281"/>
    </source>
</evidence>
<dbReference type="SUPFAM" id="SSF88659">
    <property type="entry name" value="Sigma3 and sigma4 domains of RNA polymerase sigma factors"/>
    <property type="match status" value="1"/>
</dbReference>
<reference evidence="10 11" key="1">
    <citation type="submission" date="2016-12" db="EMBL/GenBank/DDBJ databases">
        <authorList>
            <person name="Song W.-J."/>
            <person name="Kurnit D.M."/>
        </authorList>
    </citation>
    <scope>NUCLEOTIDE SEQUENCE [LARGE SCALE GENOMIC DNA]</scope>
    <source>
        <strain evidence="10 11">DSM 19599</strain>
    </source>
</reference>
<evidence type="ECO:0000256" key="1">
    <source>
        <dbReference type="ARBA" id="ARBA00010641"/>
    </source>
</evidence>
<dbReference type="STRING" id="1123029.SAMN02745172_03963"/>
<evidence type="ECO:0000259" key="8">
    <source>
        <dbReference type="Pfam" id="PF04542"/>
    </source>
</evidence>
<dbReference type="InterPro" id="IPR013324">
    <property type="entry name" value="RNA_pol_sigma_r3/r4-like"/>
</dbReference>
<evidence type="ECO:0000313" key="10">
    <source>
        <dbReference type="EMBL" id="SHO67287.1"/>
    </source>
</evidence>
<dbReference type="InterPro" id="IPR007627">
    <property type="entry name" value="RNA_pol_sigma70_r2"/>
</dbReference>
<gene>
    <name evidence="10" type="ORF">SAMN02745172_03963</name>
</gene>
<dbReference type="Gene3D" id="1.10.1740.10">
    <property type="match status" value="1"/>
</dbReference>
<dbReference type="GO" id="GO:0006352">
    <property type="term" value="P:DNA-templated transcription initiation"/>
    <property type="evidence" value="ECO:0007669"/>
    <property type="project" value="InterPro"/>
</dbReference>
<dbReference type="PANTHER" id="PTHR43133">
    <property type="entry name" value="RNA POLYMERASE ECF-TYPE SIGMA FACTO"/>
    <property type="match status" value="1"/>
</dbReference>
<dbReference type="InterPro" id="IPR000838">
    <property type="entry name" value="RNA_pol_sigma70_ECF_CS"/>
</dbReference>
<dbReference type="SUPFAM" id="SSF88946">
    <property type="entry name" value="Sigma2 domain of RNA polymerase sigma factors"/>
    <property type="match status" value="1"/>
</dbReference>